<dbReference type="InterPro" id="IPR018052">
    <property type="entry name" value="Ald1_epimerase_CS"/>
</dbReference>
<feature type="active site" description="Proton donor" evidence="9">
    <location>
        <position position="180"/>
    </location>
</feature>
<keyword evidence="7 8" id="KW-0119">Carbohydrate metabolism</keyword>
<evidence type="ECO:0000313" key="13">
    <source>
        <dbReference type="Proteomes" id="UP000464374"/>
    </source>
</evidence>
<dbReference type="PANTHER" id="PTHR10091:SF0">
    <property type="entry name" value="GALACTOSE MUTAROTASE"/>
    <property type="match status" value="1"/>
</dbReference>
<dbReference type="AlphaFoldDB" id="A0A6P1Y3Y3"/>
<dbReference type="RefSeq" id="WP_162664300.1">
    <property type="nucleotide sequence ID" value="NZ_CP048020.1"/>
</dbReference>
<evidence type="ECO:0000256" key="9">
    <source>
        <dbReference type="PIRSR" id="PIRSR005096-1"/>
    </source>
</evidence>
<evidence type="ECO:0000256" key="5">
    <source>
        <dbReference type="ARBA" id="ARBA00014165"/>
    </source>
</evidence>
<dbReference type="UniPathway" id="UPA00242"/>
<feature type="binding site" evidence="11">
    <location>
        <begin position="180"/>
        <end position="182"/>
    </location>
    <ligand>
        <name>beta-D-galactose</name>
        <dbReference type="ChEBI" id="CHEBI:27667"/>
    </ligand>
</feature>
<keyword evidence="6 8" id="KW-0413">Isomerase</keyword>
<comment type="pathway">
    <text evidence="2 8">Carbohydrate metabolism; hexose metabolism.</text>
</comment>
<feature type="active site" description="Proton acceptor" evidence="9">
    <location>
        <position position="317"/>
    </location>
</feature>
<dbReference type="PIRSF" id="PIRSF005096">
    <property type="entry name" value="GALM"/>
    <property type="match status" value="1"/>
</dbReference>
<evidence type="ECO:0000256" key="11">
    <source>
        <dbReference type="PIRSR" id="PIRSR005096-3"/>
    </source>
</evidence>
<evidence type="ECO:0000256" key="3">
    <source>
        <dbReference type="ARBA" id="ARBA00006206"/>
    </source>
</evidence>
<dbReference type="InterPro" id="IPR047215">
    <property type="entry name" value="Galactose_mutarotase-like"/>
</dbReference>
<dbReference type="Pfam" id="PF01263">
    <property type="entry name" value="Aldose_epim"/>
    <property type="match status" value="1"/>
</dbReference>
<evidence type="ECO:0000256" key="2">
    <source>
        <dbReference type="ARBA" id="ARBA00005028"/>
    </source>
</evidence>
<dbReference type="InterPro" id="IPR008183">
    <property type="entry name" value="Aldose_1/G6P_1-epimerase"/>
</dbReference>
<evidence type="ECO:0000256" key="6">
    <source>
        <dbReference type="ARBA" id="ARBA00023235"/>
    </source>
</evidence>
<dbReference type="PANTHER" id="PTHR10091">
    <property type="entry name" value="ALDOSE-1-EPIMERASE"/>
    <property type="match status" value="1"/>
</dbReference>
<accession>A0A6P1Y3Y3</accession>
<dbReference type="Proteomes" id="UP000464374">
    <property type="component" value="Chromosome"/>
</dbReference>
<dbReference type="GO" id="GO:0033499">
    <property type="term" value="P:galactose catabolic process via UDP-galactose, Leloir pathway"/>
    <property type="evidence" value="ECO:0007669"/>
    <property type="project" value="TreeGrafter"/>
</dbReference>
<evidence type="ECO:0000256" key="1">
    <source>
        <dbReference type="ARBA" id="ARBA00001614"/>
    </source>
</evidence>
<dbReference type="PROSITE" id="PS00545">
    <property type="entry name" value="ALDOSE_1_EPIMERASE"/>
    <property type="match status" value="1"/>
</dbReference>
<reference evidence="12 13" key="1">
    <citation type="submission" date="2020-01" db="EMBL/GenBank/DDBJ databases">
        <title>Complete genome sequence of a human oral phylogroup 1 Treponema sp. strain ATCC 700766, originally isolated from periodontitis dental plaque.</title>
        <authorList>
            <person name="Chan Y."/>
            <person name="Huo Y.-B."/>
            <person name="Yu X.-L."/>
            <person name="Zeng H."/>
            <person name="Leung W.-K."/>
            <person name="Watt R.M."/>
        </authorList>
    </citation>
    <scope>NUCLEOTIDE SEQUENCE [LARGE SCALE GENOMIC DNA]</scope>
    <source>
        <strain evidence="12 13">OMZ 804</strain>
    </source>
</reference>
<dbReference type="NCBIfam" id="NF008277">
    <property type="entry name" value="PRK11055.1"/>
    <property type="match status" value="1"/>
</dbReference>
<protein>
    <recommendedName>
        <fullName evidence="5 8">Aldose 1-epimerase</fullName>
        <ecNumber evidence="4 8">5.1.3.3</ecNumber>
    </recommendedName>
</protein>
<name>A0A6P1Y3Y3_9SPIR</name>
<feature type="binding site" evidence="10">
    <location>
        <position position="252"/>
    </location>
    <ligand>
        <name>beta-D-galactose</name>
        <dbReference type="ChEBI" id="CHEBI:27667"/>
    </ligand>
</feature>
<dbReference type="GO" id="GO:0006006">
    <property type="term" value="P:glucose metabolic process"/>
    <property type="evidence" value="ECO:0007669"/>
    <property type="project" value="TreeGrafter"/>
</dbReference>
<evidence type="ECO:0000256" key="8">
    <source>
        <dbReference type="PIRNR" id="PIRNR005096"/>
    </source>
</evidence>
<dbReference type="KEGG" id="trz:GWP43_11705"/>
<dbReference type="EMBL" id="CP048020">
    <property type="protein sequence ID" value="QHX44000.1"/>
    <property type="molecule type" value="Genomic_DNA"/>
</dbReference>
<dbReference type="SUPFAM" id="SSF74650">
    <property type="entry name" value="Galactose mutarotase-like"/>
    <property type="match status" value="1"/>
</dbReference>
<evidence type="ECO:0000256" key="7">
    <source>
        <dbReference type="ARBA" id="ARBA00023277"/>
    </source>
</evidence>
<sequence length="351" mass="38582">MEVKKERFGMLSSGDAVSIFTVSNGTMSFSAIDYGCCITAILLPAAKGGYDDIVLGYSTLEGYIRNKPYFGSIVGRCAGRISNARFSIEEKCYTLTRNDGGRHCLHGGYPLYGKQLWQAEPISGSDEAGIRFSRISPNGEQGFPGEVQLTVSYTLNKNNTITLRYEAHTTKTTPISLTNHTYFNLNPAGMQDDGSYVSVLNHQVQLLASRYAEVDALLIPTGTLVPVAGTPFDFRTPKLLSQDFAQLKNGYDDTWLLDADGADDVPLAAVVTEPTTGRTLRIYSTQPAITMYTGNFLNGEQGKNGDVYNKHSGVCFETQHIPDSPNHPAFPSVWVQPGEAYRHETQWRFTV</sequence>
<dbReference type="InterPro" id="IPR014718">
    <property type="entry name" value="GH-type_carb-bd"/>
</dbReference>
<dbReference type="GO" id="GO:0030246">
    <property type="term" value="F:carbohydrate binding"/>
    <property type="evidence" value="ECO:0007669"/>
    <property type="project" value="InterPro"/>
</dbReference>
<comment type="similarity">
    <text evidence="3 8">Belongs to the aldose epimerase family.</text>
</comment>
<proteinExistence type="inferred from homology"/>
<dbReference type="GO" id="GO:0004034">
    <property type="term" value="F:aldose 1-epimerase activity"/>
    <property type="evidence" value="ECO:0007669"/>
    <property type="project" value="UniProtKB-EC"/>
</dbReference>
<dbReference type="EC" id="5.1.3.3" evidence="4 8"/>
<evidence type="ECO:0000256" key="10">
    <source>
        <dbReference type="PIRSR" id="PIRSR005096-2"/>
    </source>
</evidence>
<dbReference type="CDD" id="cd09019">
    <property type="entry name" value="galactose_mutarotase_like"/>
    <property type="match status" value="1"/>
</dbReference>
<gene>
    <name evidence="12" type="ORF">GWP43_11705</name>
</gene>
<dbReference type="InterPro" id="IPR015443">
    <property type="entry name" value="Aldose_1-epimerase"/>
</dbReference>
<evidence type="ECO:0000313" key="12">
    <source>
        <dbReference type="EMBL" id="QHX44000.1"/>
    </source>
</evidence>
<comment type="catalytic activity">
    <reaction evidence="1 8">
        <text>alpha-D-glucose = beta-D-glucose</text>
        <dbReference type="Rhea" id="RHEA:10264"/>
        <dbReference type="ChEBI" id="CHEBI:15903"/>
        <dbReference type="ChEBI" id="CHEBI:17925"/>
        <dbReference type="EC" id="5.1.3.3"/>
    </reaction>
</comment>
<evidence type="ECO:0000256" key="4">
    <source>
        <dbReference type="ARBA" id="ARBA00013185"/>
    </source>
</evidence>
<dbReference type="InterPro" id="IPR011013">
    <property type="entry name" value="Gal_mutarotase_sf_dom"/>
</dbReference>
<dbReference type="Gene3D" id="2.70.98.10">
    <property type="match status" value="1"/>
</dbReference>
<organism evidence="12 13">
    <name type="scientific">Treponema vincentii</name>
    <dbReference type="NCBI Taxonomy" id="69710"/>
    <lineage>
        <taxon>Bacteria</taxon>
        <taxon>Pseudomonadati</taxon>
        <taxon>Spirochaetota</taxon>
        <taxon>Spirochaetia</taxon>
        <taxon>Spirochaetales</taxon>
        <taxon>Treponemataceae</taxon>
        <taxon>Treponema</taxon>
    </lineage>
</organism>